<proteinExistence type="predicted"/>
<evidence type="ECO:0000313" key="2">
    <source>
        <dbReference type="Proteomes" id="UP001349343"/>
    </source>
</evidence>
<name>A0ABZ0Z4F7_9CAUD</name>
<protein>
    <submittedName>
        <fullName evidence="1">Uncharacterized protein</fullName>
    </submittedName>
</protein>
<evidence type="ECO:0000313" key="1">
    <source>
        <dbReference type="EMBL" id="WQJ53035.1"/>
    </source>
</evidence>
<dbReference type="Proteomes" id="UP001349343">
    <property type="component" value="Segment"/>
</dbReference>
<reference evidence="1 2" key="1">
    <citation type="submission" date="2023-11" db="EMBL/GenBank/DDBJ databases">
        <authorList>
            <person name="Cook R."/>
            <person name="Crisci M."/>
            <person name="Pye H."/>
            <person name="Adriaenssens E."/>
            <person name="Santini J."/>
        </authorList>
    </citation>
    <scope>NUCLEOTIDE SEQUENCE [LARGE SCALE GENOMIC DNA]</scope>
    <source>
        <strain evidence="1">Lak_Megaphage_RVC_JS4_GC31</strain>
    </source>
</reference>
<organism evidence="1 2">
    <name type="scientific">phage Lak_Megaphage_RVC_JS4_GC31</name>
    <dbReference type="NCBI Taxonomy" id="3109228"/>
    <lineage>
        <taxon>Viruses</taxon>
        <taxon>Duplodnaviria</taxon>
        <taxon>Heunggongvirae</taxon>
        <taxon>Uroviricota</taxon>
        <taxon>Caudoviricetes</taxon>
        <taxon>Caudoviricetes code 15 clade</taxon>
    </lineage>
</organism>
<keyword evidence="2" id="KW-1185">Reference proteome</keyword>
<sequence length="321" mass="38793">MKIFNLLKPYIYSTYLCIRFPFLYPRNRFTGKNHVQFNWLCELYNMLEKRAYTNIRLHYKFYKNPEDCKENKDVIYYCLGNQNYKIVLDSNSILKVYYDSNKCQEYDLQKHVGSRFKVTGISTGNYPIYTAKGSNNICILYHCHYYEETNTNYGFTVHNIKICVNKYYEYLYKFVNWFWLNIIDNIFIIPRYTELDVMPDGWRNSFGMQMCKDIRHSLLHTYIDKETTLSPFNKLKLYWKGIKMLYAYRIEQIKEKFGYLHWYDCNTTTDIQKIIGKYEDISMKTCIVCGKPATYISRGWISPYCDEHIKDKDYATRIENS</sequence>
<dbReference type="EMBL" id="OR769222">
    <property type="protein sequence ID" value="WQJ53035.1"/>
    <property type="molecule type" value="Genomic_DNA"/>
</dbReference>
<accession>A0ABZ0Z4F7</accession>